<proteinExistence type="predicted"/>
<name>A0A150P736_SORCE</name>
<gene>
    <name evidence="1" type="ORF">BE04_49595</name>
</gene>
<protein>
    <submittedName>
        <fullName evidence="1">Uncharacterized protein</fullName>
    </submittedName>
</protein>
<evidence type="ECO:0000313" key="1">
    <source>
        <dbReference type="EMBL" id="KYF51480.1"/>
    </source>
</evidence>
<organism evidence="1 2">
    <name type="scientific">Sorangium cellulosum</name>
    <name type="common">Polyangium cellulosum</name>
    <dbReference type="NCBI Taxonomy" id="56"/>
    <lineage>
        <taxon>Bacteria</taxon>
        <taxon>Pseudomonadati</taxon>
        <taxon>Myxococcota</taxon>
        <taxon>Polyangia</taxon>
        <taxon>Polyangiales</taxon>
        <taxon>Polyangiaceae</taxon>
        <taxon>Sorangium</taxon>
    </lineage>
</organism>
<comment type="caution">
    <text evidence="1">The sequence shown here is derived from an EMBL/GenBank/DDBJ whole genome shotgun (WGS) entry which is preliminary data.</text>
</comment>
<sequence>MSKVNFGHAFERWYKLTDAERKRFDDEQKRGTTPLYLEALDHLCGLAVESGMKALMFAAKLEKPDAYGDFPKNPSTGRRPHVDELWDIFIAKASGRKTSAWVPRLGGRGTTPANVFQTWRAETRYAPDGTISEGIVRARLEMAKRLKSIAEEEGL</sequence>
<reference evidence="1 2" key="1">
    <citation type="submission" date="2014-02" db="EMBL/GenBank/DDBJ databases">
        <title>The small core and large imbalanced accessory genome model reveals a collaborative survival strategy of Sorangium cellulosum strains in nature.</title>
        <authorList>
            <person name="Han K."/>
            <person name="Peng R."/>
            <person name="Blom J."/>
            <person name="Li Y.-Z."/>
        </authorList>
    </citation>
    <scope>NUCLEOTIDE SEQUENCE [LARGE SCALE GENOMIC DNA]</scope>
    <source>
        <strain evidence="1 2">So0157-18</strain>
    </source>
</reference>
<dbReference type="AlphaFoldDB" id="A0A150P736"/>
<dbReference type="EMBL" id="JELX01003719">
    <property type="protein sequence ID" value="KYF51480.1"/>
    <property type="molecule type" value="Genomic_DNA"/>
</dbReference>
<dbReference type="Proteomes" id="UP000075604">
    <property type="component" value="Unassembled WGS sequence"/>
</dbReference>
<evidence type="ECO:0000313" key="2">
    <source>
        <dbReference type="Proteomes" id="UP000075604"/>
    </source>
</evidence>
<accession>A0A150P736</accession>